<dbReference type="InterPro" id="IPR006260">
    <property type="entry name" value="TonB/TolA_C"/>
</dbReference>
<dbReference type="GO" id="GO:0016020">
    <property type="term" value="C:membrane"/>
    <property type="evidence" value="ECO:0007669"/>
    <property type="project" value="UniProtKB-SubCell"/>
</dbReference>
<evidence type="ECO:0000256" key="3">
    <source>
        <dbReference type="ARBA" id="ARBA00022989"/>
    </source>
</evidence>
<reference evidence="6" key="1">
    <citation type="submission" date="2023-08" db="EMBL/GenBank/DDBJ databases">
        <title>Mucin Metabolism Genes Underlie the Key Renovations of Bacteroides xylanisolvens Genomes in Captive Great Apes.</title>
        <authorList>
            <person name="Nishida A.H."/>
        </authorList>
    </citation>
    <scope>NUCLEOTIDE SEQUENCE</scope>
    <source>
        <strain evidence="6">P13.H9</strain>
    </source>
</reference>
<evidence type="ECO:0000256" key="5">
    <source>
        <dbReference type="SAM" id="SignalP"/>
    </source>
</evidence>
<comment type="caution">
    <text evidence="6">The sequence shown here is derived from an EMBL/GenBank/DDBJ whole genome shotgun (WGS) entry which is preliminary data.</text>
</comment>
<accession>A0AAW4T0W9</accession>
<dbReference type="Proteomes" id="UP001198461">
    <property type="component" value="Unassembled WGS sequence"/>
</dbReference>
<protein>
    <submittedName>
        <fullName evidence="6">Energy transducer TonB</fullName>
    </submittedName>
</protein>
<name>A0AAW4T0W9_9BACE</name>
<proteinExistence type="predicted"/>
<feature type="signal peptide" evidence="5">
    <location>
        <begin position="1"/>
        <end position="20"/>
    </location>
</feature>
<feature type="chain" id="PRO_5043487308" evidence="5">
    <location>
        <begin position="21"/>
        <end position="350"/>
    </location>
</feature>
<keyword evidence="2" id="KW-0812">Transmembrane</keyword>
<keyword evidence="3" id="KW-1133">Transmembrane helix</keyword>
<evidence type="ECO:0000256" key="2">
    <source>
        <dbReference type="ARBA" id="ARBA00022692"/>
    </source>
</evidence>
<dbReference type="AlphaFoldDB" id="A0AAW4T0W9"/>
<dbReference type="RefSeq" id="WP_225451293.1">
    <property type="nucleotide sequence ID" value="NZ_JAIWXB010000040.1"/>
</dbReference>
<dbReference type="NCBIfam" id="TIGR01352">
    <property type="entry name" value="tonB_Cterm"/>
    <property type="match status" value="1"/>
</dbReference>
<dbReference type="EMBL" id="JAIWYE010000038">
    <property type="protein sequence ID" value="MCA4706477.1"/>
    <property type="molecule type" value="Genomic_DNA"/>
</dbReference>
<evidence type="ECO:0000313" key="7">
    <source>
        <dbReference type="Proteomes" id="UP001198461"/>
    </source>
</evidence>
<keyword evidence="4" id="KW-0472">Membrane</keyword>
<dbReference type="SUPFAM" id="SSF74653">
    <property type="entry name" value="TolA/TonB C-terminal domain"/>
    <property type="match status" value="1"/>
</dbReference>
<sequence>MKLNILFLITFLSVWNVSIAQSLKTYSGKYQKGTATYSYNDNPAGGRIYEGDFVYTAPHCKIAGQFKNNKKNGQWIYEGYKQSLKLSYKDGVLDGMYQFIRGGDNIRALLLTIKDGKFVGSAKGTDIGYTWNRLSHYRGSFSGQFDENGYMDGDWTFKEDDDSIYVFHATYEHGVCRKCYREDITTGDIAEGAVKIDLHSIIIDNLETIEGEVSRGHSRWNRYDYEIGQKSSVSDAENAIRRRIQGAFGRGSSTEGSGVGGYGAFDLSGRSLVGGFPRPSYNVTEEGRVVVDITVNPAGYVIAAGINARTNTRSTDLRNTAMEAARKARFNAIDGTDNQVGTITFYFQLR</sequence>
<evidence type="ECO:0000313" key="6">
    <source>
        <dbReference type="EMBL" id="MCA4706477.1"/>
    </source>
</evidence>
<evidence type="ECO:0000256" key="1">
    <source>
        <dbReference type="ARBA" id="ARBA00004167"/>
    </source>
</evidence>
<organism evidence="6 7">
    <name type="scientific">Bacteroides xylanisolvens</name>
    <dbReference type="NCBI Taxonomy" id="371601"/>
    <lineage>
        <taxon>Bacteria</taxon>
        <taxon>Pseudomonadati</taxon>
        <taxon>Bacteroidota</taxon>
        <taxon>Bacteroidia</taxon>
        <taxon>Bacteroidales</taxon>
        <taxon>Bacteroidaceae</taxon>
        <taxon>Bacteroides</taxon>
    </lineage>
</organism>
<evidence type="ECO:0000256" key="4">
    <source>
        <dbReference type="ARBA" id="ARBA00023136"/>
    </source>
</evidence>
<keyword evidence="5" id="KW-0732">Signal</keyword>
<comment type="subcellular location">
    <subcellularLocation>
        <location evidence="1">Membrane</location>
        <topology evidence="1">Single-pass membrane protein</topology>
    </subcellularLocation>
</comment>
<gene>
    <name evidence="6" type="ORF">LD004_23030</name>
</gene>